<evidence type="ECO:0000256" key="7">
    <source>
        <dbReference type="ARBA" id="ARBA00023136"/>
    </source>
</evidence>
<dbReference type="GO" id="GO:0005549">
    <property type="term" value="F:odorant binding"/>
    <property type="evidence" value="ECO:0007669"/>
    <property type="project" value="InterPro"/>
</dbReference>
<sequence>MGWLRSSKKYLTKMRDLEDTDVRRVVNENYSIIPRLSNMVSSIDEGYIPLNIIHSIIFNVLVYLYLYLFVVTCYLLRDDFVLVGVQFHYLLLALFGSVFQFHMYTSRLSFLQAHKIIALDFYTYEMDLLVDEKAKFKEYMLKQRRQLIPFMFLIGVIGMFIVGFGPLIDNMVGAGHDGDYLNGVYMKTPIPMYFPFEIDDAVSHYAATGFQIVTVVMLALSISGVVFMYVVTTQNLALQFRVLIASLNKLKERSKARFDKLYPNDKINPKNLSNDDKFQQCIAFCLRENIKHHQVMIKYYLIHARLIGVPILSAFFMGTFIIALSMIILVEKTDRYGLLMTNTLAMIGEVGNLFIACYFGEEILTLVSR</sequence>
<evidence type="ECO:0000313" key="11">
    <source>
        <dbReference type="EMBL" id="APZ81441.1"/>
    </source>
</evidence>
<dbReference type="GO" id="GO:0007165">
    <property type="term" value="P:signal transduction"/>
    <property type="evidence" value="ECO:0007669"/>
    <property type="project" value="UniProtKB-KW"/>
</dbReference>
<keyword evidence="4 10" id="KW-0812">Transmembrane</keyword>
<comment type="caution">
    <text evidence="10">Lacks conserved residue(s) required for the propagation of feature annotation.</text>
</comment>
<keyword evidence="7 10" id="KW-0472">Membrane</keyword>
<proteinExistence type="evidence at transcript level"/>
<evidence type="ECO:0000256" key="5">
    <source>
        <dbReference type="ARBA" id="ARBA00022725"/>
    </source>
</evidence>
<organism evidence="11">
    <name type="scientific">Adelphocoris lineolatus</name>
    <name type="common">Alfalfa plant bug</name>
    <dbReference type="NCBI Taxonomy" id="236346"/>
    <lineage>
        <taxon>Eukaryota</taxon>
        <taxon>Metazoa</taxon>
        <taxon>Ecdysozoa</taxon>
        <taxon>Arthropoda</taxon>
        <taxon>Hexapoda</taxon>
        <taxon>Insecta</taxon>
        <taxon>Pterygota</taxon>
        <taxon>Neoptera</taxon>
        <taxon>Paraneoptera</taxon>
        <taxon>Hemiptera</taxon>
        <taxon>Heteroptera</taxon>
        <taxon>Panheteroptera</taxon>
        <taxon>Cimicomorpha</taxon>
        <taxon>Miridae</taxon>
        <taxon>Mirini</taxon>
        <taxon>Adelphocoris</taxon>
    </lineage>
</organism>
<feature type="transmembrane region" description="Helical" evidence="10">
    <location>
        <begin position="147"/>
        <end position="168"/>
    </location>
</feature>
<reference evidence="11" key="1">
    <citation type="submission" date="2016-01" db="EMBL/GenBank/DDBJ databases">
        <title>Candidate chemosensory genes identified in Adelphocoris lineolatus (Goeze) (Hemiptera: Miridae) by antennal transcriptome analysis.</title>
        <authorList>
            <person name="Xiao Y."/>
        </authorList>
    </citation>
    <scope>NUCLEOTIDE SEQUENCE</scope>
</reference>
<evidence type="ECO:0000256" key="1">
    <source>
        <dbReference type="ARBA" id="ARBA00004651"/>
    </source>
</evidence>
<comment type="similarity">
    <text evidence="10">Belongs to the insect chemoreceptor superfamily. Heteromeric odorant receptor channel (TC 1.A.69) family.</text>
</comment>
<feature type="transmembrane region" description="Helical" evidence="10">
    <location>
        <begin position="306"/>
        <end position="330"/>
    </location>
</feature>
<name>A0A2I4PH18_ADELI</name>
<feature type="transmembrane region" description="Helical" evidence="10">
    <location>
        <begin position="80"/>
        <end position="99"/>
    </location>
</feature>
<evidence type="ECO:0000256" key="3">
    <source>
        <dbReference type="ARBA" id="ARBA00022606"/>
    </source>
</evidence>
<dbReference type="EMBL" id="KU523619">
    <property type="protein sequence ID" value="APZ81441.1"/>
    <property type="molecule type" value="mRNA"/>
</dbReference>
<feature type="transmembrane region" description="Helical" evidence="10">
    <location>
        <begin position="336"/>
        <end position="359"/>
    </location>
</feature>
<keyword evidence="5 10" id="KW-0552">Olfaction</keyword>
<evidence type="ECO:0000256" key="6">
    <source>
        <dbReference type="ARBA" id="ARBA00022989"/>
    </source>
</evidence>
<dbReference type="PANTHER" id="PTHR21137">
    <property type="entry name" value="ODORANT RECEPTOR"/>
    <property type="match status" value="1"/>
</dbReference>
<dbReference type="InterPro" id="IPR004117">
    <property type="entry name" value="7tm6_olfct_rcpt"/>
</dbReference>
<feature type="transmembrane region" description="Helical" evidence="10">
    <location>
        <begin position="47"/>
        <end position="68"/>
    </location>
</feature>
<evidence type="ECO:0000256" key="4">
    <source>
        <dbReference type="ARBA" id="ARBA00022692"/>
    </source>
</evidence>
<comment type="subcellular location">
    <subcellularLocation>
        <location evidence="1 10">Cell membrane</location>
        <topology evidence="1 10">Multi-pass membrane protein</topology>
    </subcellularLocation>
</comment>
<accession>A0A2I4PH18</accession>
<dbReference type="GO" id="GO:0004984">
    <property type="term" value="F:olfactory receptor activity"/>
    <property type="evidence" value="ECO:0007669"/>
    <property type="project" value="InterPro"/>
</dbReference>
<protein>
    <recommendedName>
        <fullName evidence="10">Odorant receptor</fullName>
    </recommendedName>
</protein>
<evidence type="ECO:0000256" key="2">
    <source>
        <dbReference type="ARBA" id="ARBA00022475"/>
    </source>
</evidence>
<evidence type="ECO:0000256" key="8">
    <source>
        <dbReference type="ARBA" id="ARBA00023170"/>
    </source>
</evidence>
<keyword evidence="8 10" id="KW-0675">Receptor</keyword>
<keyword evidence="6 10" id="KW-1133">Transmembrane helix</keyword>
<keyword evidence="2" id="KW-1003">Cell membrane</keyword>
<dbReference type="Pfam" id="PF02949">
    <property type="entry name" value="7tm_6"/>
    <property type="match status" value="1"/>
</dbReference>
<dbReference type="PANTHER" id="PTHR21137:SF35">
    <property type="entry name" value="ODORANT RECEPTOR 19A-RELATED"/>
    <property type="match status" value="1"/>
</dbReference>
<feature type="transmembrane region" description="Helical" evidence="10">
    <location>
        <begin position="210"/>
        <end position="231"/>
    </location>
</feature>
<keyword evidence="3 10" id="KW-0716">Sensory transduction</keyword>
<keyword evidence="9 10" id="KW-0807">Transducer</keyword>
<evidence type="ECO:0000256" key="10">
    <source>
        <dbReference type="RuleBase" id="RU351113"/>
    </source>
</evidence>
<dbReference type="GO" id="GO:0005886">
    <property type="term" value="C:plasma membrane"/>
    <property type="evidence" value="ECO:0007669"/>
    <property type="project" value="UniProtKB-SubCell"/>
</dbReference>
<evidence type="ECO:0000256" key="9">
    <source>
        <dbReference type="ARBA" id="ARBA00023224"/>
    </source>
</evidence>
<dbReference type="AlphaFoldDB" id="A0A2I4PH18"/>